<accession>A1RSI0</accession>
<protein>
    <recommendedName>
        <fullName evidence="4">Phosphatidate cytidylyltransferase</fullName>
    </recommendedName>
</protein>
<name>A1RSI0_PYRIL</name>
<proteinExistence type="predicted"/>
<gene>
    <name evidence="2" type="ordered locus">Pisl_0735</name>
</gene>
<evidence type="ECO:0000256" key="1">
    <source>
        <dbReference type="SAM" id="Phobius"/>
    </source>
</evidence>
<keyword evidence="3" id="KW-1185">Reference proteome</keyword>
<sequence length="229" mass="25295">MSKFSELRALLARKIFHVIFVLLLAVPVFAQIPAEPYIAFLAFVSGIVYSIQVKKPYMWEEFRQNFFRTIEEIFDRLEILLPLDKPELKTQYQNAVRQLEQLIVTAERDYEKRHGYLGILMGAVGFLITLTIFGSSHITVSLVSMAVYDAISAIAGTVFGGKRALGKLTIWGTFSGAICNILALTAVGVPPLKATVITIFVVIADALSYEDNLTIPIAAAAGSYLCDLL</sequence>
<dbReference type="AlphaFoldDB" id="A1RSI0"/>
<feature type="transmembrane region" description="Helical" evidence="1">
    <location>
        <begin position="36"/>
        <end position="53"/>
    </location>
</feature>
<keyword evidence="1" id="KW-0472">Membrane</keyword>
<dbReference type="Proteomes" id="UP000002595">
    <property type="component" value="Chromosome"/>
</dbReference>
<dbReference type="RefSeq" id="WP_011762488.1">
    <property type="nucleotide sequence ID" value="NC_008701.1"/>
</dbReference>
<evidence type="ECO:0000313" key="2">
    <source>
        <dbReference type="EMBL" id="ABL87912.1"/>
    </source>
</evidence>
<dbReference type="STRING" id="384616.Pisl_0735"/>
<keyword evidence="1" id="KW-0812">Transmembrane</keyword>
<reference evidence="2" key="1">
    <citation type="submission" date="2006-12" db="EMBL/GenBank/DDBJ databases">
        <title>Complete sequence of Pyrobaculum islandicum DSM 4184.</title>
        <authorList>
            <person name="Copeland A."/>
            <person name="Lucas S."/>
            <person name="Lapidus A."/>
            <person name="Barry K."/>
            <person name="Detter J.C."/>
            <person name="Glavina del Rio T."/>
            <person name="Dalin E."/>
            <person name="Tice H."/>
            <person name="Pitluck S."/>
            <person name="Meincke L."/>
            <person name="Brettin T."/>
            <person name="Bruce D."/>
            <person name="Han C."/>
            <person name="Tapia R."/>
            <person name="Gilna P."/>
            <person name="Schmutz J."/>
            <person name="Larimer F."/>
            <person name="Land M."/>
            <person name="Hauser L."/>
            <person name="Kyrpides N."/>
            <person name="Mikhailova N."/>
            <person name="Cozen A.E."/>
            <person name="Fitz-Gibbon S.T."/>
            <person name="House C.H."/>
            <person name="Saltikov C."/>
            <person name="Lowe T."/>
            <person name="Richardson P."/>
        </authorList>
    </citation>
    <scope>NUCLEOTIDE SEQUENCE [LARGE SCALE GENOMIC DNA]</scope>
    <source>
        <strain evidence="2">DSM 4184</strain>
    </source>
</reference>
<feature type="transmembrane region" description="Helical" evidence="1">
    <location>
        <begin position="115"/>
        <end position="134"/>
    </location>
</feature>
<dbReference type="eggNOG" id="arCOG01882">
    <property type="taxonomic scope" value="Archaea"/>
</dbReference>
<feature type="transmembrane region" description="Helical" evidence="1">
    <location>
        <begin position="12"/>
        <end position="30"/>
    </location>
</feature>
<keyword evidence="1" id="KW-1133">Transmembrane helix</keyword>
<dbReference type="GeneID" id="4616539"/>
<feature type="transmembrane region" description="Helical" evidence="1">
    <location>
        <begin position="140"/>
        <end position="161"/>
    </location>
</feature>
<dbReference type="HOGENOM" id="CLU_1232825_0_0_2"/>
<evidence type="ECO:0008006" key="4">
    <source>
        <dbReference type="Google" id="ProtNLM"/>
    </source>
</evidence>
<organism evidence="2 3">
    <name type="scientific">Pyrobaculum islandicum (strain DSM 4184 / JCM 9189 / GEO3)</name>
    <dbReference type="NCBI Taxonomy" id="384616"/>
    <lineage>
        <taxon>Archaea</taxon>
        <taxon>Thermoproteota</taxon>
        <taxon>Thermoprotei</taxon>
        <taxon>Thermoproteales</taxon>
        <taxon>Thermoproteaceae</taxon>
        <taxon>Pyrobaculum</taxon>
    </lineage>
</organism>
<dbReference type="EMBL" id="CP000504">
    <property type="protein sequence ID" value="ABL87912.1"/>
    <property type="molecule type" value="Genomic_DNA"/>
</dbReference>
<evidence type="ECO:0000313" key="3">
    <source>
        <dbReference type="Proteomes" id="UP000002595"/>
    </source>
</evidence>
<dbReference type="KEGG" id="pis:Pisl_0735"/>
<dbReference type="OrthoDB" id="31565at2157"/>